<organism evidence="1 2">
    <name type="scientific">Acer negundo</name>
    <name type="common">Box elder</name>
    <dbReference type="NCBI Taxonomy" id="4023"/>
    <lineage>
        <taxon>Eukaryota</taxon>
        <taxon>Viridiplantae</taxon>
        <taxon>Streptophyta</taxon>
        <taxon>Embryophyta</taxon>
        <taxon>Tracheophyta</taxon>
        <taxon>Spermatophyta</taxon>
        <taxon>Magnoliopsida</taxon>
        <taxon>eudicotyledons</taxon>
        <taxon>Gunneridae</taxon>
        <taxon>Pentapetalae</taxon>
        <taxon>rosids</taxon>
        <taxon>malvids</taxon>
        <taxon>Sapindales</taxon>
        <taxon>Sapindaceae</taxon>
        <taxon>Hippocastanoideae</taxon>
        <taxon>Acereae</taxon>
        <taxon>Acer</taxon>
    </lineage>
</organism>
<dbReference type="AlphaFoldDB" id="A0AAD5J2S3"/>
<evidence type="ECO:0000313" key="2">
    <source>
        <dbReference type="Proteomes" id="UP001064489"/>
    </source>
</evidence>
<dbReference type="InterPro" id="IPR044214">
    <property type="entry name" value="EDS1-like"/>
</dbReference>
<evidence type="ECO:0000313" key="1">
    <source>
        <dbReference type="EMBL" id="KAI9185095.1"/>
    </source>
</evidence>
<keyword evidence="2" id="KW-1185">Reference proteome</keyword>
<dbReference type="EMBL" id="JAJSOW010000100">
    <property type="protein sequence ID" value="KAI9185095.1"/>
    <property type="molecule type" value="Genomic_DNA"/>
</dbReference>
<accession>A0AAD5J2S3</accession>
<reference evidence="1" key="2">
    <citation type="submission" date="2023-02" db="EMBL/GenBank/DDBJ databases">
        <authorList>
            <person name="Swenson N.G."/>
            <person name="Wegrzyn J.L."/>
            <person name="Mcevoy S.L."/>
        </authorList>
    </citation>
    <scope>NUCLEOTIDE SEQUENCE</scope>
    <source>
        <strain evidence="1">91603</strain>
        <tissue evidence="1">Leaf</tissue>
    </source>
</reference>
<proteinExistence type="predicted"/>
<gene>
    <name evidence="1" type="ORF">LWI28_004088</name>
</gene>
<sequence length="135" mass="14541">MGGPDAVLQTLFYSSQLSSEEGSEISIRSVKDHFGCQSEIQSLETKTVADLDQLEELPLSSNGGGGGAGSSGIAQDFDEVHFELRKWLKGNVGAEVTASTGIMYGVGDGSCWQDMYAHLLHKQHIPNYSHSLCFD</sequence>
<dbReference type="Proteomes" id="UP001064489">
    <property type="component" value="Chromosome 3"/>
</dbReference>
<dbReference type="PANTHER" id="PTHR47090">
    <property type="entry name" value="PROTEIN EDS1-RELATED"/>
    <property type="match status" value="1"/>
</dbReference>
<protein>
    <submittedName>
        <fullName evidence="1">Uncharacterized protein</fullName>
    </submittedName>
</protein>
<dbReference type="GO" id="GO:0006952">
    <property type="term" value="P:defense response"/>
    <property type="evidence" value="ECO:0007669"/>
    <property type="project" value="InterPro"/>
</dbReference>
<comment type="caution">
    <text evidence="1">The sequence shown here is derived from an EMBL/GenBank/DDBJ whole genome shotgun (WGS) entry which is preliminary data.</text>
</comment>
<dbReference type="PANTHER" id="PTHR47090:SF2">
    <property type="entry name" value="PROTEIN EDS1-RELATED"/>
    <property type="match status" value="1"/>
</dbReference>
<reference evidence="1" key="1">
    <citation type="journal article" date="2022" name="Plant J.">
        <title>Strategies of tolerance reflected in two North American maple genomes.</title>
        <authorList>
            <person name="McEvoy S.L."/>
            <person name="Sezen U.U."/>
            <person name="Trouern-Trend A."/>
            <person name="McMahon S.M."/>
            <person name="Schaberg P.G."/>
            <person name="Yang J."/>
            <person name="Wegrzyn J.L."/>
            <person name="Swenson N.G."/>
        </authorList>
    </citation>
    <scope>NUCLEOTIDE SEQUENCE</scope>
    <source>
        <strain evidence="1">91603</strain>
    </source>
</reference>
<name>A0AAD5J2S3_ACENE</name>